<dbReference type="EMBL" id="ABKJEP030000003">
    <property type="protein sequence ID" value="EMO9455097.1"/>
    <property type="molecule type" value="Genomic_DNA"/>
</dbReference>
<dbReference type="Pfam" id="PF11666">
    <property type="entry name" value="DUF2933"/>
    <property type="match status" value="1"/>
</dbReference>
<comment type="caution">
    <text evidence="2">The sequence shown here is derived from an EMBL/GenBank/DDBJ whole genome shotgun (WGS) entry which is preliminary data.</text>
</comment>
<feature type="compositionally biased region" description="Basic and acidic residues" evidence="1">
    <location>
        <begin position="32"/>
        <end position="55"/>
    </location>
</feature>
<reference evidence="2" key="1">
    <citation type="submission" date="2024-02" db="EMBL/GenBank/DDBJ databases">
        <authorList>
            <consortium name="Clinical and Environmental Microbiology Branch: Whole genome sequencing antimicrobial resistance pathogens in the healthcare setting"/>
        </authorList>
    </citation>
    <scope>NUCLEOTIDE SEQUENCE</scope>
    <source>
        <strain evidence="2">2023KU-00017</strain>
    </source>
</reference>
<name>A0AAI9MRE9_MORMO</name>
<dbReference type="InterPro" id="IPR021682">
    <property type="entry name" value="DUF2933"/>
</dbReference>
<sequence>MYEFFRDNWFLLMLLICPLMHFFMHKGHSSHSHCDHNQHNEKTPAPQEEKKHIDA</sequence>
<dbReference type="AlphaFoldDB" id="A0AAI9MRE9"/>
<feature type="region of interest" description="Disordered" evidence="1">
    <location>
        <begin position="27"/>
        <end position="55"/>
    </location>
</feature>
<proteinExistence type="predicted"/>
<organism evidence="2">
    <name type="scientific">Morganella morganii</name>
    <name type="common">Proteus morganii</name>
    <dbReference type="NCBI Taxonomy" id="582"/>
    <lineage>
        <taxon>Bacteria</taxon>
        <taxon>Pseudomonadati</taxon>
        <taxon>Pseudomonadota</taxon>
        <taxon>Gammaproteobacteria</taxon>
        <taxon>Enterobacterales</taxon>
        <taxon>Morganellaceae</taxon>
        <taxon>Morganella</taxon>
    </lineage>
</organism>
<evidence type="ECO:0000313" key="2">
    <source>
        <dbReference type="EMBL" id="EMO9455097.1"/>
    </source>
</evidence>
<accession>A0AAI9MRE9</accession>
<evidence type="ECO:0000256" key="1">
    <source>
        <dbReference type="SAM" id="MobiDB-lite"/>
    </source>
</evidence>
<protein>
    <submittedName>
        <fullName evidence="2">DUF2933 domain-containing protein</fullName>
    </submittedName>
</protein>
<dbReference type="RefSeq" id="WP_081371544.1">
    <property type="nucleotide sequence ID" value="NZ_CAXOOS010000001.1"/>
</dbReference>
<gene>
    <name evidence="2" type="ORF">PN925_000419</name>
</gene>